<name>A0A167SJ22_9HYPO</name>
<dbReference type="Proteomes" id="UP000076874">
    <property type="component" value="Unassembled WGS sequence"/>
</dbReference>
<dbReference type="AlphaFoldDB" id="A0A167SJ22"/>
<proteinExistence type="predicted"/>
<accession>A0A167SJ22</accession>
<gene>
    <name evidence="2" type="ORF">SPI_05865</name>
</gene>
<evidence type="ECO:0000313" key="3">
    <source>
        <dbReference type="Proteomes" id="UP000076874"/>
    </source>
</evidence>
<protein>
    <submittedName>
        <fullName evidence="2">Uncharacterized protein</fullName>
    </submittedName>
</protein>
<evidence type="ECO:0000313" key="2">
    <source>
        <dbReference type="EMBL" id="OAA59667.1"/>
    </source>
</evidence>
<keyword evidence="3" id="KW-1185">Reference proteome</keyword>
<reference evidence="2 3" key="1">
    <citation type="journal article" date="2016" name="Genome Biol. Evol.">
        <title>Divergent and convergent evolution of fungal pathogenicity.</title>
        <authorList>
            <person name="Shang Y."/>
            <person name="Xiao G."/>
            <person name="Zheng P."/>
            <person name="Cen K."/>
            <person name="Zhan S."/>
            <person name="Wang C."/>
        </authorList>
    </citation>
    <scope>NUCLEOTIDE SEQUENCE [LARGE SCALE GENOMIC DNA]</scope>
    <source>
        <strain evidence="2 3">RCEF 264</strain>
    </source>
</reference>
<feature type="compositionally biased region" description="Basic and acidic residues" evidence="1">
    <location>
        <begin position="27"/>
        <end position="64"/>
    </location>
</feature>
<sequence>MVRGPWSMVLVCTDSGDGPQKQKTTRAKADKARQGRQGNKGDKDDKGDKGNKGNKGCRDNNHRE</sequence>
<organism evidence="2 3">
    <name type="scientific">Niveomyces insectorum RCEF 264</name>
    <dbReference type="NCBI Taxonomy" id="1081102"/>
    <lineage>
        <taxon>Eukaryota</taxon>
        <taxon>Fungi</taxon>
        <taxon>Dikarya</taxon>
        <taxon>Ascomycota</taxon>
        <taxon>Pezizomycotina</taxon>
        <taxon>Sordariomycetes</taxon>
        <taxon>Hypocreomycetidae</taxon>
        <taxon>Hypocreales</taxon>
        <taxon>Cordycipitaceae</taxon>
        <taxon>Niveomyces</taxon>
    </lineage>
</organism>
<feature type="region of interest" description="Disordered" evidence="1">
    <location>
        <begin position="1"/>
        <end position="64"/>
    </location>
</feature>
<evidence type="ECO:0000256" key="1">
    <source>
        <dbReference type="SAM" id="MobiDB-lite"/>
    </source>
</evidence>
<comment type="caution">
    <text evidence="2">The sequence shown here is derived from an EMBL/GenBank/DDBJ whole genome shotgun (WGS) entry which is preliminary data.</text>
</comment>
<dbReference type="EMBL" id="AZHD01000010">
    <property type="protein sequence ID" value="OAA59667.1"/>
    <property type="molecule type" value="Genomic_DNA"/>
</dbReference>